<dbReference type="GO" id="GO:0006281">
    <property type="term" value="P:DNA repair"/>
    <property type="evidence" value="ECO:0007669"/>
    <property type="project" value="UniProtKB-KW"/>
</dbReference>
<evidence type="ECO:0000256" key="2">
    <source>
        <dbReference type="ARBA" id="ARBA00022763"/>
    </source>
</evidence>
<proteinExistence type="inferred from homology"/>
<gene>
    <name evidence="8" type="ORF">LEA_06384</name>
</gene>
<dbReference type="NCBIfam" id="TIGR00615">
    <property type="entry name" value="recR"/>
    <property type="match status" value="1"/>
</dbReference>
<dbReference type="InterPro" id="IPR034137">
    <property type="entry name" value="TOPRIM_RecR"/>
</dbReference>
<keyword evidence="5" id="KW-0233">DNA recombination</keyword>
<dbReference type="GO" id="GO:0008270">
    <property type="term" value="F:zinc ion binding"/>
    <property type="evidence" value="ECO:0007669"/>
    <property type="project" value="UniProtKB-KW"/>
</dbReference>
<evidence type="ECO:0000313" key="8">
    <source>
        <dbReference type="EMBL" id="EKC73128.1"/>
    </source>
</evidence>
<dbReference type="InterPro" id="IPR006171">
    <property type="entry name" value="TOPRIM_dom"/>
</dbReference>
<dbReference type="Pfam" id="PF13662">
    <property type="entry name" value="Toprim_4"/>
    <property type="match status" value="1"/>
</dbReference>
<dbReference type="GO" id="GO:0003677">
    <property type="term" value="F:DNA binding"/>
    <property type="evidence" value="ECO:0007669"/>
    <property type="project" value="InterPro"/>
</dbReference>
<keyword evidence="1" id="KW-0479">Metal-binding</keyword>
<dbReference type="SUPFAM" id="SSF111304">
    <property type="entry name" value="Recombination protein RecR"/>
    <property type="match status" value="1"/>
</dbReference>
<dbReference type="InterPro" id="IPR023627">
    <property type="entry name" value="Rcmb_RecR"/>
</dbReference>
<dbReference type="Pfam" id="PF21176">
    <property type="entry name" value="RecR_HhH"/>
    <property type="match status" value="1"/>
</dbReference>
<comment type="caution">
    <text evidence="8">The sequence shown here is derived from an EMBL/GenBank/DDBJ whole genome shotgun (WGS) entry which is preliminary data.</text>
</comment>
<dbReference type="Gene3D" id="1.10.8.420">
    <property type="entry name" value="RecR Domain 1"/>
    <property type="match status" value="1"/>
</dbReference>
<evidence type="ECO:0000259" key="7">
    <source>
        <dbReference type="PROSITE" id="PS50880"/>
    </source>
</evidence>
<dbReference type="SMART" id="SM00493">
    <property type="entry name" value="TOPRIM"/>
    <property type="match status" value="1"/>
</dbReference>
<dbReference type="EMBL" id="AJWY01004177">
    <property type="protein sequence ID" value="EKC73128.1"/>
    <property type="molecule type" value="Genomic_DNA"/>
</dbReference>
<dbReference type="GO" id="GO:0006310">
    <property type="term" value="P:DNA recombination"/>
    <property type="evidence" value="ECO:0007669"/>
    <property type="project" value="UniProtKB-KW"/>
</dbReference>
<dbReference type="PANTHER" id="PTHR30446">
    <property type="entry name" value="RECOMBINATION PROTEIN RECR"/>
    <property type="match status" value="1"/>
</dbReference>
<evidence type="ECO:0000256" key="4">
    <source>
        <dbReference type="ARBA" id="ARBA00022833"/>
    </source>
</evidence>
<organism evidence="8">
    <name type="scientific">human gut metagenome</name>
    <dbReference type="NCBI Taxonomy" id="408170"/>
    <lineage>
        <taxon>unclassified sequences</taxon>
        <taxon>metagenomes</taxon>
        <taxon>organismal metagenomes</taxon>
    </lineage>
</organism>
<evidence type="ECO:0000256" key="3">
    <source>
        <dbReference type="ARBA" id="ARBA00022771"/>
    </source>
</evidence>
<evidence type="ECO:0000256" key="1">
    <source>
        <dbReference type="ARBA" id="ARBA00022723"/>
    </source>
</evidence>
<keyword evidence="4" id="KW-0862">Zinc</keyword>
<dbReference type="HAMAP" id="MF_00017">
    <property type="entry name" value="RecR"/>
    <property type="match status" value="1"/>
</dbReference>
<dbReference type="CDD" id="cd01025">
    <property type="entry name" value="TOPRIM_recR"/>
    <property type="match status" value="1"/>
</dbReference>
<dbReference type="Pfam" id="PF02132">
    <property type="entry name" value="RecR_ZnF"/>
    <property type="match status" value="1"/>
</dbReference>
<protein>
    <submittedName>
        <fullName evidence="8">Recombination protein RecR</fullName>
    </submittedName>
</protein>
<dbReference type="InterPro" id="IPR000093">
    <property type="entry name" value="DNA_Rcmb_RecR"/>
</dbReference>
<name>K1TTK6_9ZZZZ</name>
<dbReference type="PROSITE" id="PS50880">
    <property type="entry name" value="TOPRIM"/>
    <property type="match status" value="1"/>
</dbReference>
<keyword evidence="2" id="KW-0227">DNA damage</keyword>
<feature type="domain" description="Toprim" evidence="7">
    <location>
        <begin position="88"/>
        <end position="183"/>
    </location>
</feature>
<dbReference type="AlphaFoldDB" id="K1TTK6"/>
<sequence length="206" mass="22602">MIQDGIPMSFFPNALENLIDQFAALPGVGRKSAQRLAFHVLSLPEEEALKFAAAIVDAKKNIHCCSICQNLTDQETCTICASPKRDQSTICVVAQPRDVLSFERSREYNGVYHVLHGVLSPMNHIGPDDIRIQELVKRVAAGGITEVIMATNPDTEGEATAMYIARLLKPFDVKITRLAYGIPVGSNLEYADDATLLRALAGRMEM</sequence>
<dbReference type="Pfam" id="PF21175">
    <property type="entry name" value="RecR_C"/>
    <property type="match status" value="1"/>
</dbReference>
<dbReference type="InterPro" id="IPR015967">
    <property type="entry name" value="Rcmb_RecR_Znf"/>
</dbReference>
<keyword evidence="6" id="KW-0234">DNA repair</keyword>
<keyword evidence="3" id="KW-0863">Zinc-finger</keyword>
<dbReference type="PANTHER" id="PTHR30446:SF0">
    <property type="entry name" value="RECOMBINATION PROTEIN RECR"/>
    <property type="match status" value="1"/>
</dbReference>
<accession>K1TTK6</accession>
<evidence type="ECO:0000256" key="6">
    <source>
        <dbReference type="ARBA" id="ARBA00023204"/>
    </source>
</evidence>
<reference evidence="8" key="1">
    <citation type="journal article" date="2013" name="Environ. Microbiol.">
        <title>Microbiota from the distal guts of lean and obese adolescents exhibit partial functional redundancy besides clear differences in community structure.</title>
        <authorList>
            <person name="Ferrer M."/>
            <person name="Ruiz A."/>
            <person name="Lanza F."/>
            <person name="Haange S.B."/>
            <person name="Oberbach A."/>
            <person name="Till H."/>
            <person name="Bargiela R."/>
            <person name="Campoy C."/>
            <person name="Segura M.T."/>
            <person name="Richter M."/>
            <person name="von Bergen M."/>
            <person name="Seifert J."/>
            <person name="Suarez A."/>
        </authorList>
    </citation>
    <scope>NUCLEOTIDE SEQUENCE</scope>
</reference>
<dbReference type="Gene3D" id="3.40.1360.10">
    <property type="match status" value="1"/>
</dbReference>
<dbReference type="Gene3D" id="6.10.250.240">
    <property type="match status" value="1"/>
</dbReference>
<evidence type="ECO:0000256" key="5">
    <source>
        <dbReference type="ARBA" id="ARBA00023172"/>
    </source>
</evidence>
<dbReference type="Gene3D" id="3.30.60.80">
    <property type="match status" value="1"/>
</dbReference>
<dbReference type="PROSITE" id="PS01300">
    <property type="entry name" value="RECR"/>
    <property type="match status" value="1"/>
</dbReference>